<dbReference type="InterPro" id="IPR027417">
    <property type="entry name" value="P-loop_NTPase"/>
</dbReference>
<accession>A0AAE5CC99</accession>
<dbReference type="SUPFAM" id="SSF52540">
    <property type="entry name" value="P-loop containing nucleoside triphosphate hydrolases"/>
    <property type="match status" value="1"/>
</dbReference>
<dbReference type="GO" id="GO:0006261">
    <property type="term" value="P:DNA-templated DNA replication"/>
    <property type="evidence" value="ECO:0007669"/>
    <property type="project" value="TreeGrafter"/>
</dbReference>
<protein>
    <recommendedName>
        <fullName evidence="3">DNA-directed DNA polymerase</fullName>
    </recommendedName>
</protein>
<dbReference type="PANTHER" id="PTHR11669">
    <property type="entry name" value="REPLICATION FACTOR C / DNA POLYMERASE III GAMMA-TAU SUBUNIT"/>
    <property type="match status" value="1"/>
</dbReference>
<dbReference type="EMBL" id="JAACAK010000083">
    <property type="protein sequence ID" value="NIR75558.1"/>
    <property type="molecule type" value="Genomic_DNA"/>
</dbReference>
<dbReference type="Gene3D" id="3.40.50.300">
    <property type="entry name" value="P-loop containing nucleotide triphosphate hydrolases"/>
    <property type="match status" value="1"/>
</dbReference>
<name>A0AAE5CC99_9BACT</name>
<proteinExistence type="predicted"/>
<reference evidence="1 2" key="1">
    <citation type="submission" date="2020-01" db="EMBL/GenBank/DDBJ databases">
        <title>Genomes assembled from Gulf of Kutch pelagic sediment metagenomes.</title>
        <authorList>
            <person name="Chandrashekar M."/>
            <person name="Mahajan M.S."/>
            <person name="Dave K.J."/>
            <person name="Vatsa P."/>
            <person name="Nathani N.M."/>
        </authorList>
    </citation>
    <scope>NUCLEOTIDE SEQUENCE [LARGE SCALE GENOMIC DNA]</scope>
    <source>
        <strain evidence="1">KS3-K002</strain>
    </source>
</reference>
<sequence>MAEPAYLDVFGHEDLKARLARAAENRRLGQSILLHGHRGVGKQRLALWIAALINCPGPGSRPCGACRSCRLAGRLQHPDVHWFFPLPRPKGASGPDRLRKKLEDQRAAELEERRANPLYLDDEEGATGIYVAAAQVMRQLAYKAPAMGPAKVLVIGRAEALVPQAANPEAANALLKLLEEPPADTWIVLTSDVPGALLPTIRSRVQAVRVPPMPTEQVAAFLSDRLDLAPAEAHRLARLSGGSIGVALELQDADQDESRSFASDLVRALLDGRSAARLAAAHRFRSTGARGNFARILGVTRGILRDLLAISTGAPASDPEAVGSLARGRPLDPETLVAALDAIEDARELADRNINPQLIVVNFLRRASVTTGVPAGRHAG</sequence>
<dbReference type="PANTHER" id="PTHR11669:SF8">
    <property type="entry name" value="DNA POLYMERASE III SUBUNIT DELTA"/>
    <property type="match status" value="1"/>
</dbReference>
<evidence type="ECO:0000313" key="2">
    <source>
        <dbReference type="Proteomes" id="UP000702544"/>
    </source>
</evidence>
<dbReference type="Pfam" id="PF13177">
    <property type="entry name" value="DNA_pol3_delta2"/>
    <property type="match status" value="1"/>
</dbReference>
<gene>
    <name evidence="1" type="ORF">GWO12_10695</name>
</gene>
<dbReference type="InterPro" id="IPR050238">
    <property type="entry name" value="DNA_Rep/Repair_Clamp_Loader"/>
</dbReference>
<organism evidence="1 2">
    <name type="scientific">Candidatus Kutchimonas denitrificans</name>
    <dbReference type="NCBI Taxonomy" id="3056748"/>
    <lineage>
        <taxon>Bacteria</taxon>
        <taxon>Pseudomonadati</taxon>
        <taxon>Gemmatimonadota</taxon>
        <taxon>Gemmatimonadia</taxon>
        <taxon>Candidatus Palauibacterales</taxon>
        <taxon>Candidatus Palauibacteraceae</taxon>
        <taxon>Candidatus Kutchimonas</taxon>
    </lineage>
</organism>
<dbReference type="Proteomes" id="UP000702544">
    <property type="component" value="Unassembled WGS sequence"/>
</dbReference>
<evidence type="ECO:0000313" key="1">
    <source>
        <dbReference type="EMBL" id="NIR75558.1"/>
    </source>
</evidence>
<comment type="caution">
    <text evidence="1">The sequence shown here is derived from an EMBL/GenBank/DDBJ whole genome shotgun (WGS) entry which is preliminary data.</text>
</comment>
<dbReference type="AlphaFoldDB" id="A0AAE5CC99"/>
<evidence type="ECO:0008006" key="3">
    <source>
        <dbReference type="Google" id="ProtNLM"/>
    </source>
</evidence>